<keyword evidence="2" id="KW-1185">Reference proteome</keyword>
<evidence type="ECO:0000313" key="2">
    <source>
        <dbReference type="Proteomes" id="UP000216188"/>
    </source>
</evidence>
<dbReference type="EMBL" id="NNRM01000017">
    <property type="protein sequence ID" value="OYR27433.1"/>
    <property type="molecule type" value="Genomic_DNA"/>
</dbReference>
<reference evidence="1 2" key="1">
    <citation type="submission" date="2017-07" db="EMBL/GenBank/DDBJ databases">
        <title>Phylogenetic study on the rhizospheric bacterium Ochrobactrum sp. A44.</title>
        <authorList>
            <person name="Krzyzanowska D.M."/>
            <person name="Ossowicki A."/>
            <person name="Rajewska M."/>
            <person name="Maciag T."/>
            <person name="Kaczynski Z."/>
            <person name="Czerwicka M."/>
            <person name="Jafra S."/>
        </authorList>
    </citation>
    <scope>NUCLEOTIDE SEQUENCE [LARGE SCALE GENOMIC DNA]</scope>
    <source>
        <strain evidence="1 2">CCUG 30717</strain>
    </source>
</reference>
<protein>
    <submittedName>
        <fullName evidence="1">Uncharacterized protein</fullName>
    </submittedName>
</protein>
<organism evidence="1 2">
    <name type="scientific">Brucella pseudogrignonensis</name>
    <dbReference type="NCBI Taxonomy" id="419475"/>
    <lineage>
        <taxon>Bacteria</taxon>
        <taxon>Pseudomonadati</taxon>
        <taxon>Pseudomonadota</taxon>
        <taxon>Alphaproteobacteria</taxon>
        <taxon>Hyphomicrobiales</taxon>
        <taxon>Brucellaceae</taxon>
        <taxon>Brucella/Ochrobactrum group</taxon>
        <taxon>Brucella</taxon>
    </lineage>
</organism>
<dbReference type="AlphaFoldDB" id="A0A256GJU6"/>
<gene>
    <name evidence="1" type="ORF">CEV34_2082</name>
</gene>
<comment type="caution">
    <text evidence="1">The sequence shown here is derived from an EMBL/GenBank/DDBJ whole genome shotgun (WGS) entry which is preliminary data.</text>
</comment>
<dbReference type="Proteomes" id="UP000216188">
    <property type="component" value="Unassembled WGS sequence"/>
</dbReference>
<sequence length="40" mass="4594">MACVWPEPVMLVRVSKQKTSRAGIARIPAPKAQIRRMPYR</sequence>
<accession>A0A256GJU6</accession>
<proteinExistence type="predicted"/>
<evidence type="ECO:0000313" key="1">
    <source>
        <dbReference type="EMBL" id="OYR27433.1"/>
    </source>
</evidence>
<name>A0A256GJU6_9HYPH</name>